<reference evidence="1 2" key="1">
    <citation type="submission" date="2016-07" db="EMBL/GenBank/DDBJ databases">
        <title>Pervasive Adenine N6-methylation of Active Genes in Fungi.</title>
        <authorList>
            <consortium name="DOE Joint Genome Institute"/>
            <person name="Mondo S.J."/>
            <person name="Dannebaum R.O."/>
            <person name="Kuo R.C."/>
            <person name="Labutti K."/>
            <person name="Haridas S."/>
            <person name="Kuo A."/>
            <person name="Salamov A."/>
            <person name="Ahrendt S.R."/>
            <person name="Lipzen A."/>
            <person name="Sullivan W."/>
            <person name="Andreopoulos W.B."/>
            <person name="Clum A."/>
            <person name="Lindquist E."/>
            <person name="Daum C."/>
            <person name="Ramamoorthy G.K."/>
            <person name="Gryganskyi A."/>
            <person name="Culley D."/>
            <person name="Magnuson J.K."/>
            <person name="James T.Y."/>
            <person name="O'Malley M.A."/>
            <person name="Stajich J.E."/>
            <person name="Spatafora J.W."/>
            <person name="Visel A."/>
            <person name="Grigoriev I.V."/>
        </authorList>
    </citation>
    <scope>NUCLEOTIDE SEQUENCE [LARGE SCALE GENOMIC DNA]</scope>
    <source>
        <strain evidence="1 2">JEL800</strain>
    </source>
</reference>
<gene>
    <name evidence="1" type="ORF">BCR33DRAFT_132160</name>
</gene>
<organism evidence="1 2">
    <name type="scientific">Rhizoclosmatium globosum</name>
    <dbReference type="NCBI Taxonomy" id="329046"/>
    <lineage>
        <taxon>Eukaryota</taxon>
        <taxon>Fungi</taxon>
        <taxon>Fungi incertae sedis</taxon>
        <taxon>Chytridiomycota</taxon>
        <taxon>Chytridiomycota incertae sedis</taxon>
        <taxon>Chytridiomycetes</taxon>
        <taxon>Chytridiales</taxon>
        <taxon>Chytriomycetaceae</taxon>
        <taxon>Rhizoclosmatium</taxon>
    </lineage>
</organism>
<dbReference type="Proteomes" id="UP000193642">
    <property type="component" value="Unassembled WGS sequence"/>
</dbReference>
<sequence>MLPANFCTTCHKLHERFDCEMSVLEFLSSVIPVPLPTELLLLIISNTQEDLCRFCSKMHQIPSFICSNCSNPFKFCQETRQIQSRNSNGKENMKSFGKTTVEMRVRYAKKFVVLDVYVVETFYKCVKSAGSGLLIVVI</sequence>
<dbReference type="EMBL" id="MCGO01000016">
    <property type="protein sequence ID" value="ORY46613.1"/>
    <property type="molecule type" value="Genomic_DNA"/>
</dbReference>
<evidence type="ECO:0000313" key="2">
    <source>
        <dbReference type="Proteomes" id="UP000193642"/>
    </source>
</evidence>
<comment type="caution">
    <text evidence="1">The sequence shown here is derived from an EMBL/GenBank/DDBJ whole genome shotgun (WGS) entry which is preliminary data.</text>
</comment>
<protein>
    <submittedName>
        <fullName evidence="1">Uncharacterized protein</fullName>
    </submittedName>
</protein>
<proteinExistence type="predicted"/>
<name>A0A1Y2CHT6_9FUNG</name>
<keyword evidence="2" id="KW-1185">Reference proteome</keyword>
<dbReference type="AlphaFoldDB" id="A0A1Y2CHT6"/>
<evidence type="ECO:0000313" key="1">
    <source>
        <dbReference type="EMBL" id="ORY46613.1"/>
    </source>
</evidence>
<accession>A0A1Y2CHT6</accession>